<dbReference type="InterPro" id="IPR028037">
    <property type="entry name" value="Antitoxin_Rv0909/MT0933"/>
</dbReference>
<organism evidence="1">
    <name type="scientific">freshwater metagenome</name>
    <dbReference type="NCBI Taxonomy" id="449393"/>
    <lineage>
        <taxon>unclassified sequences</taxon>
        <taxon>metagenomes</taxon>
        <taxon>ecological metagenomes</taxon>
    </lineage>
</organism>
<sequence>MGLLDKIKGLTKGREAQIKQGIDKVADVAQSKAPDQHDAKIEQAAEKAKDLVDQLDSSDDPKPGTTK</sequence>
<name>A0A6J6D2V3_9ZZZZ</name>
<evidence type="ECO:0000313" key="1">
    <source>
        <dbReference type="EMBL" id="CAB4557009.1"/>
    </source>
</evidence>
<dbReference type="Pfam" id="PF14013">
    <property type="entry name" value="MT0933_antitox"/>
    <property type="match status" value="1"/>
</dbReference>
<dbReference type="EMBL" id="CAEZSR010000044">
    <property type="protein sequence ID" value="CAB4557009.1"/>
    <property type="molecule type" value="Genomic_DNA"/>
</dbReference>
<dbReference type="AlphaFoldDB" id="A0A6J6D2V3"/>
<protein>
    <submittedName>
        <fullName evidence="1">Unannotated protein</fullName>
    </submittedName>
</protein>
<gene>
    <name evidence="1" type="ORF">UFOPK1493_01479</name>
</gene>
<proteinExistence type="predicted"/>
<accession>A0A6J6D2V3</accession>
<reference evidence="1" key="1">
    <citation type="submission" date="2020-05" db="EMBL/GenBank/DDBJ databases">
        <authorList>
            <person name="Chiriac C."/>
            <person name="Salcher M."/>
            <person name="Ghai R."/>
            <person name="Kavagutti S V."/>
        </authorList>
    </citation>
    <scope>NUCLEOTIDE SEQUENCE</scope>
</reference>